<accession>Q6AJH2</accession>
<dbReference type="GO" id="GO:0046872">
    <property type="term" value="F:metal ion binding"/>
    <property type="evidence" value="ECO:0007669"/>
    <property type="project" value="UniProtKB-KW"/>
</dbReference>
<dbReference type="PIRSF" id="PIRSF005902">
    <property type="entry name" value="DNase_TatD"/>
    <property type="match status" value="1"/>
</dbReference>
<dbReference type="NCBIfam" id="TIGR00010">
    <property type="entry name" value="YchF/TatD family DNA exonuclease"/>
    <property type="match status" value="1"/>
</dbReference>
<dbReference type="GO" id="GO:0005829">
    <property type="term" value="C:cytosol"/>
    <property type="evidence" value="ECO:0007669"/>
    <property type="project" value="TreeGrafter"/>
</dbReference>
<dbReference type="PANTHER" id="PTHR46124:SF2">
    <property type="entry name" value="D-AMINOACYL-TRNA DEACYLASE"/>
    <property type="match status" value="1"/>
</dbReference>
<dbReference type="GO" id="GO:0016788">
    <property type="term" value="F:hydrolase activity, acting on ester bonds"/>
    <property type="evidence" value="ECO:0007669"/>
    <property type="project" value="InterPro"/>
</dbReference>
<protein>
    <recommendedName>
        <fullName evidence="7">Hydrolase TatD</fullName>
    </recommendedName>
</protein>
<evidence type="ECO:0000313" key="5">
    <source>
        <dbReference type="EMBL" id="CAG37508.1"/>
    </source>
</evidence>
<feature type="binding site" evidence="4">
    <location>
        <position position="108"/>
    </location>
    <ligand>
        <name>a divalent metal cation</name>
        <dbReference type="ChEBI" id="CHEBI:60240"/>
        <label>1</label>
    </ligand>
</feature>
<keyword evidence="6" id="KW-1185">Reference proteome</keyword>
<evidence type="ECO:0000256" key="4">
    <source>
        <dbReference type="PIRSR" id="PIRSR005902-1"/>
    </source>
</evidence>
<feature type="binding site" evidence="4">
    <location>
        <position position="19"/>
    </location>
    <ligand>
        <name>a divalent metal cation</name>
        <dbReference type="ChEBI" id="CHEBI:60240"/>
        <label>1</label>
    </ligand>
</feature>
<dbReference type="KEGG" id="dps:DP2779"/>
<evidence type="ECO:0000313" key="6">
    <source>
        <dbReference type="Proteomes" id="UP000000602"/>
    </source>
</evidence>
<proteinExistence type="inferred from homology"/>
<evidence type="ECO:0000256" key="3">
    <source>
        <dbReference type="ARBA" id="ARBA00022801"/>
    </source>
</evidence>
<gene>
    <name evidence="5" type="ordered locus">DP2779</name>
</gene>
<keyword evidence="2 4" id="KW-0479">Metal-binding</keyword>
<dbReference type="EMBL" id="CR522870">
    <property type="protein sequence ID" value="CAG37508.1"/>
    <property type="molecule type" value="Genomic_DNA"/>
</dbReference>
<dbReference type="InterPro" id="IPR015991">
    <property type="entry name" value="TatD/YcfH-like"/>
</dbReference>
<evidence type="ECO:0000256" key="2">
    <source>
        <dbReference type="ARBA" id="ARBA00022723"/>
    </source>
</evidence>
<dbReference type="PROSITE" id="PS01090">
    <property type="entry name" value="TATD_2"/>
    <property type="match status" value="1"/>
</dbReference>
<dbReference type="InterPro" id="IPR032466">
    <property type="entry name" value="Metal_Hydrolase"/>
</dbReference>
<dbReference type="PROSITE" id="PS01137">
    <property type="entry name" value="TATD_1"/>
    <property type="match status" value="1"/>
</dbReference>
<feature type="binding site" evidence="4">
    <location>
        <position position="169"/>
    </location>
    <ligand>
        <name>a divalent metal cation</name>
        <dbReference type="ChEBI" id="CHEBI:60240"/>
        <label>2</label>
    </ligand>
</feature>
<evidence type="ECO:0008006" key="7">
    <source>
        <dbReference type="Google" id="ProtNLM"/>
    </source>
</evidence>
<dbReference type="STRING" id="177439.DP2779"/>
<dbReference type="SUPFAM" id="SSF51556">
    <property type="entry name" value="Metallo-dependent hydrolases"/>
    <property type="match status" value="1"/>
</dbReference>
<comment type="similarity">
    <text evidence="1">Belongs to the metallo-dependent hydrolases superfamily. TatD-type hydrolase family.</text>
</comment>
<name>Q6AJH2_DESPS</name>
<dbReference type="AlphaFoldDB" id="Q6AJH2"/>
<dbReference type="RefSeq" id="WP_011190020.1">
    <property type="nucleotide sequence ID" value="NC_006138.1"/>
</dbReference>
<dbReference type="Gene3D" id="3.20.20.140">
    <property type="entry name" value="Metal-dependent hydrolases"/>
    <property type="match status" value="1"/>
</dbReference>
<keyword evidence="3" id="KW-0378">Hydrolase</keyword>
<feature type="binding site" evidence="4">
    <location>
        <position position="21"/>
    </location>
    <ligand>
        <name>a divalent metal cation</name>
        <dbReference type="ChEBI" id="CHEBI:60240"/>
        <label>1</label>
    </ligand>
</feature>
<dbReference type="CDD" id="cd01310">
    <property type="entry name" value="TatD_DNAse"/>
    <property type="match status" value="1"/>
</dbReference>
<dbReference type="HOGENOM" id="CLU_031506_4_0_7"/>
<dbReference type="GO" id="GO:0004536">
    <property type="term" value="F:DNA nuclease activity"/>
    <property type="evidence" value="ECO:0007669"/>
    <property type="project" value="InterPro"/>
</dbReference>
<sequence>MKKHSLPTLPKDIKVIDTHCHLDMDAYQEDGFAQVLANALQNGVSKIITIGTNLESSIAAIKLAQAHDNVFATIGVHPHDVDSMDQKTYETLTQLAKTHPAEVVGYGEIGLDYAKLHTPAELQKEHFAKQLELAQELQLPVSIHCRDAQEDMVEILRAIAPLPQGGVIHCFSGDKAFAHAVLELGFYISIPGIITFKNAQELQEVCQMVPLERLLLETDGPFLAPVPYRGKRNEPAYVLYTLEKVANLREISIIEVALQTTQNAQNLFHI</sequence>
<reference evidence="6" key="1">
    <citation type="journal article" date="2004" name="Environ. Microbiol.">
        <title>The genome of Desulfotalea psychrophila, a sulfate-reducing bacterium from permanently cold Arctic sediments.</title>
        <authorList>
            <person name="Rabus R."/>
            <person name="Ruepp A."/>
            <person name="Frickey T."/>
            <person name="Rattei T."/>
            <person name="Fartmann B."/>
            <person name="Stark M."/>
            <person name="Bauer M."/>
            <person name="Zibat A."/>
            <person name="Lombardot T."/>
            <person name="Becker I."/>
            <person name="Amann J."/>
            <person name="Gellner K."/>
            <person name="Teeling H."/>
            <person name="Leuschner W.D."/>
            <person name="Gloeckner F.-O."/>
            <person name="Lupas A.N."/>
            <person name="Amann R."/>
            <person name="Klenk H.-P."/>
        </authorList>
    </citation>
    <scope>NUCLEOTIDE SEQUENCE [LARGE SCALE GENOMIC DNA]</scope>
    <source>
        <strain evidence="6">DSM 12343 / LSv54</strain>
    </source>
</reference>
<dbReference type="PANTHER" id="PTHR46124">
    <property type="entry name" value="D-AMINOACYL-TRNA DEACYLASE"/>
    <property type="match status" value="1"/>
</dbReference>
<organism evidence="5 6">
    <name type="scientific">Desulfotalea psychrophila (strain LSv54 / DSM 12343)</name>
    <dbReference type="NCBI Taxonomy" id="177439"/>
    <lineage>
        <taxon>Bacteria</taxon>
        <taxon>Pseudomonadati</taxon>
        <taxon>Thermodesulfobacteriota</taxon>
        <taxon>Desulfobulbia</taxon>
        <taxon>Desulfobulbales</taxon>
        <taxon>Desulfocapsaceae</taxon>
        <taxon>Desulfotalea</taxon>
    </lineage>
</organism>
<dbReference type="Pfam" id="PF01026">
    <property type="entry name" value="TatD_DNase"/>
    <property type="match status" value="1"/>
</dbReference>
<evidence type="ECO:0000256" key="1">
    <source>
        <dbReference type="ARBA" id="ARBA00009275"/>
    </source>
</evidence>
<dbReference type="eggNOG" id="COG0084">
    <property type="taxonomic scope" value="Bacteria"/>
</dbReference>
<feature type="binding site" evidence="4">
    <location>
        <position position="144"/>
    </location>
    <ligand>
        <name>a divalent metal cation</name>
        <dbReference type="ChEBI" id="CHEBI:60240"/>
        <label>2</label>
    </ligand>
</feature>
<dbReference type="FunFam" id="3.20.20.140:FF:000005">
    <property type="entry name" value="TatD family hydrolase"/>
    <property type="match status" value="1"/>
</dbReference>
<dbReference type="Proteomes" id="UP000000602">
    <property type="component" value="Chromosome"/>
</dbReference>
<feature type="binding site" evidence="4">
    <location>
        <position position="219"/>
    </location>
    <ligand>
        <name>a divalent metal cation</name>
        <dbReference type="ChEBI" id="CHEBI:60240"/>
        <label>1</label>
    </ligand>
</feature>
<dbReference type="InterPro" id="IPR001130">
    <property type="entry name" value="TatD-like"/>
</dbReference>
<dbReference type="InterPro" id="IPR018228">
    <property type="entry name" value="DNase_TatD-rel_CS"/>
</dbReference>